<feature type="compositionally biased region" description="Low complexity" evidence="1">
    <location>
        <begin position="190"/>
        <end position="206"/>
    </location>
</feature>
<proteinExistence type="predicted"/>
<protein>
    <submittedName>
        <fullName evidence="2">Uncharacterized protein</fullName>
    </submittedName>
</protein>
<dbReference type="RefSeq" id="WP_256135821.1">
    <property type="nucleotide sequence ID" value="NZ_JANGAB010000002.1"/>
</dbReference>
<accession>A0AAW5KFY2</accession>
<gene>
    <name evidence="2" type="ORF">NE646_05550</name>
</gene>
<evidence type="ECO:0000313" key="3">
    <source>
        <dbReference type="Proteomes" id="UP001205063"/>
    </source>
</evidence>
<feature type="compositionally biased region" description="Basic and acidic residues" evidence="1">
    <location>
        <begin position="157"/>
        <end position="185"/>
    </location>
</feature>
<dbReference type="Proteomes" id="UP001205063">
    <property type="component" value="Unassembled WGS sequence"/>
</dbReference>
<name>A0AAW5KFY2_9FIRM</name>
<reference evidence="2" key="1">
    <citation type="submission" date="2022-06" db="EMBL/GenBank/DDBJ databases">
        <title>Isolation of gut microbiota from human fecal samples.</title>
        <authorList>
            <person name="Pamer E.G."/>
            <person name="Barat B."/>
            <person name="Waligurski E."/>
            <person name="Medina S."/>
            <person name="Paddock L."/>
            <person name="Mostad J."/>
        </authorList>
    </citation>
    <scope>NUCLEOTIDE SEQUENCE</scope>
    <source>
        <strain evidence="2">DFI.7.96</strain>
    </source>
</reference>
<dbReference type="AlphaFoldDB" id="A0AAW5KFY2"/>
<sequence>MSSYIDQLRQSMEEEKRLYELAQAQQTAVLNQQKDPIKEAAAKLRGDTYTNARLSAIGNNEVLAQKGLAGGVYQEPRSGYSETSRIRQDTALRGALNAADLEEAKKIAEIEAKIKDLGYDTGKQIAASTSRWNEKIAAAVQEEELRRLQREREDQLRRQQQEREDQLRREQQEREDRIRKEEQAFQRELANAAAASARSSAPSYAQAGGGSTARKAGLTAADKKLYSRSLIDRVDSYAQSLGVGRAGTYSQIEQIQRQAWAKALEDLRAQFGGSDFAAIAGLAGAPSDLY</sequence>
<organism evidence="2 3">
    <name type="scientific">Bittarella massiliensis</name>
    <name type="common">ex Durand et al. 2017</name>
    <dbReference type="NCBI Taxonomy" id="1720313"/>
    <lineage>
        <taxon>Bacteria</taxon>
        <taxon>Bacillati</taxon>
        <taxon>Bacillota</taxon>
        <taxon>Clostridia</taxon>
        <taxon>Eubacteriales</taxon>
        <taxon>Oscillospiraceae</taxon>
        <taxon>Bittarella (ex Durand et al. 2017)</taxon>
    </lineage>
</organism>
<feature type="region of interest" description="Disordered" evidence="1">
    <location>
        <begin position="157"/>
        <end position="213"/>
    </location>
</feature>
<dbReference type="EMBL" id="JANGAB010000002">
    <property type="protein sequence ID" value="MCQ4949130.1"/>
    <property type="molecule type" value="Genomic_DNA"/>
</dbReference>
<evidence type="ECO:0000313" key="2">
    <source>
        <dbReference type="EMBL" id="MCQ4949130.1"/>
    </source>
</evidence>
<comment type="caution">
    <text evidence="2">The sequence shown here is derived from an EMBL/GenBank/DDBJ whole genome shotgun (WGS) entry which is preliminary data.</text>
</comment>
<evidence type="ECO:0000256" key="1">
    <source>
        <dbReference type="SAM" id="MobiDB-lite"/>
    </source>
</evidence>